<protein>
    <submittedName>
        <fullName evidence="2">Uncharacterized protein</fullName>
    </submittedName>
</protein>
<dbReference type="AlphaFoldDB" id="A0A1L9RE25"/>
<name>A0A1L9RE25_ASPWE</name>
<dbReference type="RefSeq" id="XP_040686849.1">
    <property type="nucleotide sequence ID" value="XM_040828580.1"/>
</dbReference>
<dbReference type="OrthoDB" id="4448901at2759"/>
<evidence type="ECO:0000313" key="2">
    <source>
        <dbReference type="EMBL" id="OJJ33172.1"/>
    </source>
</evidence>
<accession>A0A1L9RE25</accession>
<reference evidence="3" key="1">
    <citation type="journal article" date="2017" name="Genome Biol.">
        <title>Comparative genomics reveals high biological diversity and specific adaptations in the industrially and medically important fungal genus Aspergillus.</title>
        <authorList>
            <person name="de Vries R.P."/>
            <person name="Riley R."/>
            <person name="Wiebenga A."/>
            <person name="Aguilar-Osorio G."/>
            <person name="Amillis S."/>
            <person name="Uchima C.A."/>
            <person name="Anderluh G."/>
            <person name="Asadollahi M."/>
            <person name="Askin M."/>
            <person name="Barry K."/>
            <person name="Battaglia E."/>
            <person name="Bayram O."/>
            <person name="Benocci T."/>
            <person name="Braus-Stromeyer S.A."/>
            <person name="Caldana C."/>
            <person name="Canovas D."/>
            <person name="Cerqueira G.C."/>
            <person name="Chen F."/>
            <person name="Chen W."/>
            <person name="Choi C."/>
            <person name="Clum A."/>
            <person name="Dos Santos R.A."/>
            <person name="Damasio A.R."/>
            <person name="Diallinas G."/>
            <person name="Emri T."/>
            <person name="Fekete E."/>
            <person name="Flipphi M."/>
            <person name="Freyberg S."/>
            <person name="Gallo A."/>
            <person name="Gournas C."/>
            <person name="Habgood R."/>
            <person name="Hainaut M."/>
            <person name="Harispe M.L."/>
            <person name="Henrissat B."/>
            <person name="Hilden K.S."/>
            <person name="Hope R."/>
            <person name="Hossain A."/>
            <person name="Karabika E."/>
            <person name="Karaffa L."/>
            <person name="Karanyi Z."/>
            <person name="Krasevec N."/>
            <person name="Kuo A."/>
            <person name="Kusch H."/>
            <person name="LaButti K."/>
            <person name="Lagendijk E.L."/>
            <person name="Lapidus A."/>
            <person name="Levasseur A."/>
            <person name="Lindquist E."/>
            <person name="Lipzen A."/>
            <person name="Logrieco A.F."/>
            <person name="MacCabe A."/>
            <person name="Maekelae M.R."/>
            <person name="Malavazi I."/>
            <person name="Melin P."/>
            <person name="Meyer V."/>
            <person name="Mielnichuk N."/>
            <person name="Miskei M."/>
            <person name="Molnar A.P."/>
            <person name="Mule G."/>
            <person name="Ngan C.Y."/>
            <person name="Orejas M."/>
            <person name="Orosz E."/>
            <person name="Ouedraogo J.P."/>
            <person name="Overkamp K.M."/>
            <person name="Park H.-S."/>
            <person name="Perrone G."/>
            <person name="Piumi F."/>
            <person name="Punt P.J."/>
            <person name="Ram A.F."/>
            <person name="Ramon A."/>
            <person name="Rauscher S."/>
            <person name="Record E."/>
            <person name="Riano-Pachon D.M."/>
            <person name="Robert V."/>
            <person name="Roehrig J."/>
            <person name="Ruller R."/>
            <person name="Salamov A."/>
            <person name="Salih N.S."/>
            <person name="Samson R.A."/>
            <person name="Sandor E."/>
            <person name="Sanguinetti M."/>
            <person name="Schuetze T."/>
            <person name="Sepcic K."/>
            <person name="Shelest E."/>
            <person name="Sherlock G."/>
            <person name="Sophianopoulou V."/>
            <person name="Squina F.M."/>
            <person name="Sun H."/>
            <person name="Susca A."/>
            <person name="Todd R.B."/>
            <person name="Tsang A."/>
            <person name="Unkles S.E."/>
            <person name="van de Wiele N."/>
            <person name="van Rossen-Uffink D."/>
            <person name="Oliveira J.V."/>
            <person name="Vesth T.C."/>
            <person name="Visser J."/>
            <person name="Yu J.-H."/>
            <person name="Zhou M."/>
            <person name="Andersen M.R."/>
            <person name="Archer D.B."/>
            <person name="Baker S.E."/>
            <person name="Benoit I."/>
            <person name="Brakhage A.A."/>
            <person name="Braus G.H."/>
            <person name="Fischer R."/>
            <person name="Frisvad J.C."/>
            <person name="Goldman G.H."/>
            <person name="Houbraken J."/>
            <person name="Oakley B."/>
            <person name="Pocsi I."/>
            <person name="Scazzocchio C."/>
            <person name="Seiboth B."/>
            <person name="vanKuyk P.A."/>
            <person name="Wortman J."/>
            <person name="Dyer P.S."/>
            <person name="Grigoriev I.V."/>
        </authorList>
    </citation>
    <scope>NUCLEOTIDE SEQUENCE [LARGE SCALE GENOMIC DNA]</scope>
    <source>
        <strain evidence="3">DTO 134E9</strain>
    </source>
</reference>
<evidence type="ECO:0000313" key="3">
    <source>
        <dbReference type="Proteomes" id="UP000184383"/>
    </source>
</evidence>
<proteinExistence type="predicted"/>
<feature type="compositionally biased region" description="Basic residues" evidence="1">
    <location>
        <begin position="80"/>
        <end position="90"/>
    </location>
</feature>
<feature type="region of interest" description="Disordered" evidence="1">
    <location>
        <begin position="68"/>
        <end position="90"/>
    </location>
</feature>
<gene>
    <name evidence="2" type="ORF">ASPWEDRAFT_115404</name>
</gene>
<dbReference type="EMBL" id="KV878214">
    <property type="protein sequence ID" value="OJJ33172.1"/>
    <property type="molecule type" value="Genomic_DNA"/>
</dbReference>
<dbReference type="Proteomes" id="UP000184383">
    <property type="component" value="Unassembled WGS sequence"/>
</dbReference>
<dbReference type="GeneID" id="63744428"/>
<dbReference type="STRING" id="1073089.A0A1L9RE25"/>
<organism evidence="2 3">
    <name type="scientific">Aspergillus wentii DTO 134E9</name>
    <dbReference type="NCBI Taxonomy" id="1073089"/>
    <lineage>
        <taxon>Eukaryota</taxon>
        <taxon>Fungi</taxon>
        <taxon>Dikarya</taxon>
        <taxon>Ascomycota</taxon>
        <taxon>Pezizomycotina</taxon>
        <taxon>Eurotiomycetes</taxon>
        <taxon>Eurotiomycetidae</taxon>
        <taxon>Eurotiales</taxon>
        <taxon>Aspergillaceae</taxon>
        <taxon>Aspergillus</taxon>
        <taxon>Aspergillus subgen. Cremei</taxon>
    </lineage>
</organism>
<dbReference type="VEuPathDB" id="FungiDB:ASPWEDRAFT_115404"/>
<sequence length="90" mass="10860">MCRQYFTMYEWCQCEEDAGQTLCTSRKQQSCPGISIETVHMQCFCHTHSTKGWKNESTMKRKDKLLKRRSDTTMNEKSTRSPRRWYHLCR</sequence>
<keyword evidence="3" id="KW-1185">Reference proteome</keyword>
<evidence type="ECO:0000256" key="1">
    <source>
        <dbReference type="SAM" id="MobiDB-lite"/>
    </source>
</evidence>